<feature type="chain" id="PRO_5025674913" evidence="1">
    <location>
        <begin position="26"/>
        <end position="83"/>
    </location>
</feature>
<evidence type="ECO:0000256" key="1">
    <source>
        <dbReference type="SAM" id="SignalP"/>
    </source>
</evidence>
<protein>
    <submittedName>
        <fullName evidence="2">Uncharacterized protein</fullName>
    </submittedName>
</protein>
<keyword evidence="1" id="KW-0732">Signal</keyword>
<evidence type="ECO:0000313" key="2">
    <source>
        <dbReference type="EMBL" id="CAA2102278.1"/>
    </source>
</evidence>
<feature type="signal peptide" evidence="1">
    <location>
        <begin position="1"/>
        <end position="25"/>
    </location>
</feature>
<name>A0A679J179_9HYPH</name>
<accession>A0A679J179</accession>
<reference evidence="2" key="1">
    <citation type="submission" date="2019-12" db="EMBL/GenBank/DDBJ databases">
        <authorList>
            <person name="Cremers G."/>
        </authorList>
    </citation>
    <scope>NUCLEOTIDE SEQUENCE</scope>
    <source>
        <strain evidence="2">Mbul1</strain>
    </source>
</reference>
<dbReference type="AlphaFoldDB" id="A0A679J179"/>
<sequence length="83" mass="9079">MRTSSLSVLSLAALAGGLALSPAMAQSPGTRSLNETNDRLARQSEIRGVRHQQQFENNQIRMQMQRNEVTRPAPIGPGIGPRR</sequence>
<proteinExistence type="predicted"/>
<dbReference type="EMBL" id="LR743504">
    <property type="protein sequence ID" value="CAA2102278.1"/>
    <property type="molecule type" value="Genomic_DNA"/>
</dbReference>
<organism evidence="2">
    <name type="scientific">Methylobacterium bullatum</name>
    <dbReference type="NCBI Taxonomy" id="570505"/>
    <lineage>
        <taxon>Bacteria</taxon>
        <taxon>Pseudomonadati</taxon>
        <taxon>Pseudomonadota</taxon>
        <taxon>Alphaproteobacteria</taxon>
        <taxon>Hyphomicrobiales</taxon>
        <taxon>Methylobacteriaceae</taxon>
        <taxon>Methylobacterium</taxon>
    </lineage>
</organism>
<gene>
    <name evidence="2" type="ORF">MBUL_01604</name>
</gene>